<comment type="caution">
    <text evidence="1">The sequence shown here is derived from an EMBL/GenBank/DDBJ whole genome shotgun (WGS) entry which is preliminary data.</text>
</comment>
<proteinExistence type="predicted"/>
<evidence type="ECO:0000313" key="1">
    <source>
        <dbReference type="EMBL" id="MDF0706806.1"/>
    </source>
</evidence>
<reference evidence="1 2" key="1">
    <citation type="submission" date="2023-03" db="EMBL/GenBank/DDBJ databases">
        <title>Muricauda XX sp. nov. and Muricauda XXX sp. nov., two novel species isolated from Okinawa Trough.</title>
        <authorList>
            <person name="Cao W."/>
            <person name="Deng X."/>
        </authorList>
    </citation>
    <scope>NUCLEOTIDE SEQUENCE [LARGE SCALE GENOMIC DNA]</scope>
    <source>
        <strain evidence="1 2">81s02</strain>
    </source>
</reference>
<sequence length="150" mass="17545">MSNSFQVGFIIDFLSDETHHIFEVSGDPMNDNRESIPNKSYVLGWELIKESLVRNKETLRNQSYIIVCNGIICKQIIGYNKERRTLMCHNLNTSPEFRDFELPLNDVLQIFKTVKEQLLPSNTQIEFNIWEALSKTSLVFAKQNRRNFLS</sequence>
<keyword evidence="2" id="KW-1185">Reference proteome</keyword>
<dbReference type="Proteomes" id="UP001217083">
    <property type="component" value="Unassembled WGS sequence"/>
</dbReference>
<evidence type="ECO:0000313" key="2">
    <source>
        <dbReference type="Proteomes" id="UP001217083"/>
    </source>
</evidence>
<dbReference type="EMBL" id="JARFVA010000002">
    <property type="protein sequence ID" value="MDF0706806.1"/>
    <property type="molecule type" value="Genomic_DNA"/>
</dbReference>
<organism evidence="1 2">
    <name type="scientific">Flagellimonas okinawensis</name>
    <dbReference type="NCBI Taxonomy" id="3031324"/>
    <lineage>
        <taxon>Bacteria</taxon>
        <taxon>Pseudomonadati</taxon>
        <taxon>Bacteroidota</taxon>
        <taxon>Flavobacteriia</taxon>
        <taxon>Flavobacteriales</taxon>
        <taxon>Flavobacteriaceae</taxon>
        <taxon>Flagellimonas</taxon>
    </lineage>
</organism>
<gene>
    <name evidence="1" type="ORF">PY091_06230</name>
</gene>
<dbReference type="RefSeq" id="WP_275648845.1">
    <property type="nucleotide sequence ID" value="NZ_JARFVA010000002.1"/>
</dbReference>
<name>A0ABT5XLP3_9FLAO</name>
<accession>A0ABT5XLP3</accession>
<protein>
    <submittedName>
        <fullName evidence="1">Uncharacterized protein</fullName>
    </submittedName>
</protein>